<feature type="transmembrane region" description="Helical" evidence="1">
    <location>
        <begin position="505"/>
        <end position="527"/>
    </location>
</feature>
<organism evidence="2">
    <name type="scientific">uncultured Caudovirales phage</name>
    <dbReference type="NCBI Taxonomy" id="2100421"/>
    <lineage>
        <taxon>Viruses</taxon>
        <taxon>Duplodnaviria</taxon>
        <taxon>Heunggongvirae</taxon>
        <taxon>Uroviricota</taxon>
        <taxon>Caudoviricetes</taxon>
        <taxon>Peduoviridae</taxon>
        <taxon>Maltschvirus</taxon>
        <taxon>Maltschvirus maltsch</taxon>
    </lineage>
</organism>
<dbReference type="EMBL" id="LR796397">
    <property type="protein sequence ID" value="CAB4141908.1"/>
    <property type="molecule type" value="Genomic_DNA"/>
</dbReference>
<feature type="transmembrane region" description="Helical" evidence="1">
    <location>
        <begin position="199"/>
        <end position="224"/>
    </location>
</feature>
<gene>
    <name evidence="2" type="ORF">UFOVP428_20</name>
</gene>
<reference evidence="2" key="1">
    <citation type="submission" date="2020-04" db="EMBL/GenBank/DDBJ databases">
        <authorList>
            <person name="Chiriac C."/>
            <person name="Salcher M."/>
            <person name="Ghai R."/>
            <person name="Kavagutti S V."/>
        </authorList>
    </citation>
    <scope>NUCLEOTIDE SEQUENCE</scope>
</reference>
<evidence type="ECO:0000313" key="2">
    <source>
        <dbReference type="EMBL" id="CAB4141908.1"/>
    </source>
</evidence>
<keyword evidence="1" id="KW-0472">Membrane</keyword>
<accession>A0A6J5M595</accession>
<evidence type="ECO:0000256" key="1">
    <source>
        <dbReference type="SAM" id="Phobius"/>
    </source>
</evidence>
<sequence length="611" mass="65398">MSRLNVVIGADIKQLETNFNKAVKLVQESGDGMSASVAKAAKDIQDRLQALASAKPTARVVRQLQTMAMEARAMGPAFAEMADEFIREAGRMQDEIGDTRAEIGYFASDTRKLDAVIGGANAVAGAFGVVEGAMAAVGVENEDVQKTMMKLQGVMAMLNGLTAIQNALQSESAVAIGATTAIRKIEAYVMGQATVAARAYSAALVATGFVAAVAVISGIAMAFAEVGRKTQKAKKDTEDFYKVQEEKAKKTAEAISKFDEEVIGKAVTNAKRKGLTDQQLRDAEMKAIEAAIKGRKAQLAEEEKYSARYTEISNYIMTLEKRKEDLITENIVAANKKREDLRKAAAEKEKEEIKKAAEWYRYVYGRFGESAADNFADNFGKKFKSEPVKIEDLKGAGLKLSNSMDEVAKQVNKNPIQLKIDVQTEYTNFIKDLMQMRDAIDAAFEQLIESTLTAIGEAIGGMIAGEQGAFRNFGNVALKAVADFMKAFGAALITTAIASDAFQKLILANPIAAAAAGVALVAGSAVITAQLKKGPEFTAFADGGIVYGPTLGLMGEYPGARSNPEVIAPLDKLKDMIGGAGNESGYIASTHISGRDLAIVLNRYNNDYSRG</sequence>
<keyword evidence="1" id="KW-0812">Transmembrane</keyword>
<keyword evidence="1" id="KW-1133">Transmembrane helix</keyword>
<name>A0A6J5M595_9CAUD</name>
<proteinExistence type="predicted"/>
<protein>
    <submittedName>
        <fullName evidence="2">Uncharacterized protein</fullName>
    </submittedName>
</protein>